<dbReference type="SUPFAM" id="SSF52151">
    <property type="entry name" value="FabD/lysophospholipase-like"/>
    <property type="match status" value="1"/>
</dbReference>
<dbReference type="Proteomes" id="UP000825729">
    <property type="component" value="Unassembled WGS sequence"/>
</dbReference>
<evidence type="ECO:0000256" key="3">
    <source>
        <dbReference type="ARBA" id="ARBA00022821"/>
    </source>
</evidence>
<feature type="region of interest" description="Disordered" evidence="8">
    <location>
        <begin position="1"/>
        <end position="25"/>
    </location>
</feature>
<dbReference type="InterPro" id="IPR016035">
    <property type="entry name" value="Acyl_Trfase/lysoPLipase"/>
</dbReference>
<proteinExistence type="inferred from homology"/>
<evidence type="ECO:0000256" key="6">
    <source>
        <dbReference type="PROSITE-ProRule" id="PRU01161"/>
    </source>
</evidence>
<comment type="function">
    <text evidence="7">Lipolytic acyl hydrolase (LAH).</text>
</comment>
<protein>
    <recommendedName>
        <fullName evidence="7">Patatin</fullName>
        <ecNumber evidence="7">3.1.1.-</ecNumber>
    </recommendedName>
</protein>
<name>A0AAV7EQ39_ARIFI</name>
<comment type="caution">
    <text evidence="6">Lacks conserved residue(s) required for the propagation of feature annotation.</text>
</comment>
<dbReference type="PROSITE" id="PS51635">
    <property type="entry name" value="PNPLA"/>
    <property type="match status" value="1"/>
</dbReference>
<feature type="active site" description="Nucleophile" evidence="6">
    <location>
        <position position="83"/>
    </location>
</feature>
<comment type="caution">
    <text evidence="10">The sequence shown here is derived from an EMBL/GenBank/DDBJ whole genome shotgun (WGS) entry which is preliminary data.</text>
</comment>
<reference evidence="10 11" key="1">
    <citation type="submission" date="2021-07" db="EMBL/GenBank/DDBJ databases">
        <title>The Aristolochia fimbriata genome: insights into angiosperm evolution, floral development and chemical biosynthesis.</title>
        <authorList>
            <person name="Jiao Y."/>
        </authorList>
    </citation>
    <scope>NUCLEOTIDE SEQUENCE [LARGE SCALE GENOMIC DNA]</scope>
    <source>
        <strain evidence="10">IBCAS-2021</strain>
        <tissue evidence="10">Leaf</tissue>
    </source>
</reference>
<evidence type="ECO:0000256" key="7">
    <source>
        <dbReference type="RuleBase" id="RU361262"/>
    </source>
</evidence>
<feature type="short sequence motif" description="GXSXG" evidence="6">
    <location>
        <begin position="81"/>
        <end position="85"/>
    </location>
</feature>
<dbReference type="Pfam" id="PF01734">
    <property type="entry name" value="Patatin"/>
    <property type="match status" value="1"/>
</dbReference>
<keyword evidence="5 6" id="KW-0443">Lipid metabolism</keyword>
<dbReference type="GO" id="GO:0006952">
    <property type="term" value="P:defense response"/>
    <property type="evidence" value="ECO:0007669"/>
    <property type="project" value="UniProtKB-KW"/>
</dbReference>
<dbReference type="FunFam" id="3.40.1090.10:FF:000005">
    <property type="entry name" value="Patatin"/>
    <property type="match status" value="1"/>
</dbReference>
<dbReference type="Gene3D" id="3.40.1090.10">
    <property type="entry name" value="Cytosolic phospholipase A2 catalytic domain"/>
    <property type="match status" value="1"/>
</dbReference>
<dbReference type="GO" id="GO:0004620">
    <property type="term" value="F:phospholipase activity"/>
    <property type="evidence" value="ECO:0007669"/>
    <property type="project" value="TreeGrafter"/>
</dbReference>
<evidence type="ECO:0000256" key="8">
    <source>
        <dbReference type="SAM" id="MobiDB-lite"/>
    </source>
</evidence>
<keyword evidence="11" id="KW-1185">Reference proteome</keyword>
<sequence>MDQQAEMAPELHVPADVPTAGKSPEEGEGVLQKQLIIVLNIDGGGIRGIIPGVILSFLESELQKLDGKDARISDYFDVVAGTSTGGLIVAMLTTPNENKRPAFAASDIVPFYTEHGPKIFPQSFLTEPLLLIKQLCEPKYDGVYLHQLLKRLLKDTKLHEALTNVVISTFDIKLLQPTIFSSYQLQADPSLNAQIADICIGTSAAPTFLPAYYFETKDPGGQVRSFNLIDGSVTSNNSTLLAITELTRGKVLEETPTTAISLDYSNFLVLSLGTGETRKDNTYDAATAAKWGALGWILGSKSIPLLDVYTDASTDMIDIHVSTNFYAVQAQENYLRIQEDSLGKDDAALDDSSKENLDNLQRVGQALLMKPVSRVNLRTGSYEPVPNGGTNQDALIE</sequence>
<dbReference type="GO" id="GO:0016042">
    <property type="term" value="P:lipid catabolic process"/>
    <property type="evidence" value="ECO:0007669"/>
    <property type="project" value="UniProtKB-UniRule"/>
</dbReference>
<dbReference type="InterPro" id="IPR002641">
    <property type="entry name" value="PNPLA_dom"/>
</dbReference>
<keyword evidence="4 6" id="KW-0442">Lipid degradation</keyword>
<keyword evidence="3" id="KW-0611">Plant defense</keyword>
<evidence type="ECO:0000256" key="5">
    <source>
        <dbReference type="ARBA" id="ARBA00023098"/>
    </source>
</evidence>
<evidence type="ECO:0000313" key="11">
    <source>
        <dbReference type="Proteomes" id="UP000825729"/>
    </source>
</evidence>
<comment type="similarity">
    <text evidence="1 7">Belongs to the patatin family.</text>
</comment>
<dbReference type="GO" id="GO:0047372">
    <property type="term" value="F:monoacylglycerol lipase activity"/>
    <property type="evidence" value="ECO:0007669"/>
    <property type="project" value="TreeGrafter"/>
</dbReference>
<evidence type="ECO:0000259" key="9">
    <source>
        <dbReference type="PROSITE" id="PS51635"/>
    </source>
</evidence>
<feature type="active site" description="Proton acceptor" evidence="6">
    <location>
        <position position="230"/>
    </location>
</feature>
<comment type="domain">
    <text evidence="7">The nitrogen atoms of the two glycine residues in the GGXR motif define the oxyanion hole, and stabilize the oxyanion that forms during the nucleophilic attack by the catalytic serine during substrate cleavage.</text>
</comment>
<dbReference type="AlphaFoldDB" id="A0AAV7EQ39"/>
<evidence type="ECO:0000313" key="10">
    <source>
        <dbReference type="EMBL" id="KAG9450953.1"/>
    </source>
</evidence>
<dbReference type="PANTHER" id="PTHR32176:SF116">
    <property type="entry name" value="PATATIN"/>
    <property type="match status" value="1"/>
</dbReference>
<dbReference type="EMBL" id="JAINDJ010000004">
    <property type="protein sequence ID" value="KAG9450953.1"/>
    <property type="molecule type" value="Genomic_DNA"/>
</dbReference>
<organism evidence="10 11">
    <name type="scientific">Aristolochia fimbriata</name>
    <name type="common">White veined hardy Dutchman's pipe vine</name>
    <dbReference type="NCBI Taxonomy" id="158543"/>
    <lineage>
        <taxon>Eukaryota</taxon>
        <taxon>Viridiplantae</taxon>
        <taxon>Streptophyta</taxon>
        <taxon>Embryophyta</taxon>
        <taxon>Tracheophyta</taxon>
        <taxon>Spermatophyta</taxon>
        <taxon>Magnoliopsida</taxon>
        <taxon>Magnoliidae</taxon>
        <taxon>Piperales</taxon>
        <taxon>Aristolochiaceae</taxon>
        <taxon>Aristolochia</taxon>
    </lineage>
</organism>
<evidence type="ECO:0000256" key="1">
    <source>
        <dbReference type="ARBA" id="ARBA00010240"/>
    </source>
</evidence>
<feature type="short sequence motif" description="GXGXXG" evidence="6">
    <location>
        <begin position="43"/>
        <end position="48"/>
    </location>
</feature>
<dbReference type="EC" id="3.1.1.-" evidence="7"/>
<evidence type="ECO:0000256" key="2">
    <source>
        <dbReference type="ARBA" id="ARBA00022801"/>
    </source>
</evidence>
<gene>
    <name evidence="10" type="ORF">H6P81_010918</name>
</gene>
<keyword evidence="2 6" id="KW-0378">Hydrolase</keyword>
<feature type="domain" description="PNPLA" evidence="9">
    <location>
        <begin position="39"/>
        <end position="243"/>
    </location>
</feature>
<evidence type="ECO:0000256" key="4">
    <source>
        <dbReference type="ARBA" id="ARBA00022963"/>
    </source>
</evidence>
<accession>A0AAV7EQ39</accession>
<dbReference type="PANTHER" id="PTHR32176">
    <property type="entry name" value="XYLOSE ISOMERASE"/>
    <property type="match status" value="1"/>
</dbReference>